<dbReference type="AlphaFoldDB" id="A0A1H8NFW6"/>
<accession>A0A1H8NFW6</accession>
<evidence type="ECO:0000313" key="2">
    <source>
        <dbReference type="EMBL" id="SEO28504.1"/>
    </source>
</evidence>
<feature type="transmembrane region" description="Helical" evidence="1">
    <location>
        <begin position="12"/>
        <end position="31"/>
    </location>
</feature>
<gene>
    <name evidence="2" type="ORF">SAMN04487948_101524</name>
</gene>
<dbReference type="Pfam" id="PF26262">
    <property type="entry name" value="DUF8066"/>
    <property type="match status" value="1"/>
</dbReference>
<keyword evidence="1" id="KW-0472">Membrane</keyword>
<protein>
    <submittedName>
        <fullName evidence="2">Uncharacterized protein</fullName>
    </submittedName>
</protein>
<feature type="transmembrane region" description="Helical" evidence="1">
    <location>
        <begin position="37"/>
        <end position="55"/>
    </location>
</feature>
<evidence type="ECO:0000313" key="3">
    <source>
        <dbReference type="Proteomes" id="UP000199126"/>
    </source>
</evidence>
<proteinExistence type="predicted"/>
<organism evidence="2 3">
    <name type="scientific">Halogranum amylolyticum</name>
    <dbReference type="NCBI Taxonomy" id="660520"/>
    <lineage>
        <taxon>Archaea</taxon>
        <taxon>Methanobacteriati</taxon>
        <taxon>Methanobacteriota</taxon>
        <taxon>Stenosarchaea group</taxon>
        <taxon>Halobacteria</taxon>
        <taxon>Halobacteriales</taxon>
        <taxon>Haloferacaceae</taxon>
    </lineage>
</organism>
<keyword evidence="3" id="KW-1185">Reference proteome</keyword>
<reference evidence="3" key="1">
    <citation type="submission" date="2016-10" db="EMBL/GenBank/DDBJ databases">
        <authorList>
            <person name="Varghese N."/>
            <person name="Submissions S."/>
        </authorList>
    </citation>
    <scope>NUCLEOTIDE SEQUENCE [LARGE SCALE GENOMIC DNA]</scope>
    <source>
        <strain evidence="3">CGMCC 1.10121</strain>
    </source>
</reference>
<dbReference type="OrthoDB" id="386128at2157"/>
<keyword evidence="1" id="KW-1133">Transmembrane helix</keyword>
<evidence type="ECO:0000256" key="1">
    <source>
        <dbReference type="SAM" id="Phobius"/>
    </source>
</evidence>
<name>A0A1H8NFW6_9EURY</name>
<sequence>MSAVADALQHPAVGIAVALGFLLLVVSGFGFTSVFGGVALLLYLAITAFVLWLFWRGVRALERIADAVEAQTFDWQSDD</sequence>
<dbReference type="Proteomes" id="UP000199126">
    <property type="component" value="Unassembled WGS sequence"/>
</dbReference>
<keyword evidence="1" id="KW-0812">Transmembrane</keyword>
<dbReference type="InterPro" id="IPR058379">
    <property type="entry name" value="DUF8066"/>
</dbReference>
<dbReference type="EMBL" id="FODV01000001">
    <property type="protein sequence ID" value="SEO28504.1"/>
    <property type="molecule type" value="Genomic_DNA"/>
</dbReference>
<dbReference type="RefSeq" id="WP_089820881.1">
    <property type="nucleotide sequence ID" value="NZ_FODV01000001.1"/>
</dbReference>